<dbReference type="RefSeq" id="WP_395545939.1">
    <property type="nucleotide sequence ID" value="NZ_CP166302.1"/>
</dbReference>
<organism evidence="1 2">
    <name type="scientific">Oceanimonas smirnovii</name>
    <dbReference type="NCBI Taxonomy" id="264574"/>
    <lineage>
        <taxon>Bacteria</taxon>
        <taxon>Pseudomonadati</taxon>
        <taxon>Pseudomonadota</taxon>
        <taxon>Gammaproteobacteria</taxon>
        <taxon>Aeromonadales</taxon>
        <taxon>Aeromonadaceae</taxon>
        <taxon>Oceanimonas</taxon>
    </lineage>
</organism>
<evidence type="ECO:0000313" key="1">
    <source>
        <dbReference type="EMBL" id="MFH7566568.1"/>
    </source>
</evidence>
<dbReference type="Proteomes" id="UP001610706">
    <property type="component" value="Unassembled WGS sequence"/>
</dbReference>
<keyword evidence="2" id="KW-1185">Reference proteome</keyword>
<accession>A0ABW7P590</accession>
<gene>
    <name evidence="1" type="ORF">AB9R89_14760</name>
</gene>
<dbReference type="EMBL" id="JBGFTR010000039">
    <property type="protein sequence ID" value="MFH7566568.1"/>
    <property type="molecule type" value="Genomic_DNA"/>
</dbReference>
<protein>
    <submittedName>
        <fullName evidence="1">Uncharacterized protein</fullName>
    </submittedName>
</protein>
<sequence>MKTRELLKLDSKTMADAIQSMKVKECEKHAINYAKMLEVSHDKAIMAAVHAAFISDQDEHVSMRVHKAVSEMASEESDCTEAEAIILSGLYLGGVLNHANHITVDTRWSMAV</sequence>
<evidence type="ECO:0000313" key="2">
    <source>
        <dbReference type="Proteomes" id="UP001610706"/>
    </source>
</evidence>
<reference evidence="1 2" key="1">
    <citation type="submission" date="2024-08" db="EMBL/GenBank/DDBJ databases">
        <title>Oceanimonas smirnovii Genome sequencing and assembly.</title>
        <authorList>
            <person name="Tang B."/>
        </authorList>
    </citation>
    <scope>NUCLEOTIDE SEQUENCE [LARGE SCALE GENOMIC DNA]</scope>
    <source>
        <strain evidence="1 2">OS2020-119</strain>
    </source>
</reference>
<proteinExistence type="predicted"/>
<name>A0ABW7P590_9GAMM</name>
<comment type="caution">
    <text evidence="1">The sequence shown here is derived from an EMBL/GenBank/DDBJ whole genome shotgun (WGS) entry which is preliminary data.</text>
</comment>